<comment type="caution">
    <text evidence="2">The sequence shown here is derived from an EMBL/GenBank/DDBJ whole genome shotgun (WGS) entry which is preliminary data.</text>
</comment>
<gene>
    <name evidence="2" type="ORF">Aco03nite_064540</name>
</gene>
<dbReference type="Proteomes" id="UP000612282">
    <property type="component" value="Unassembled WGS sequence"/>
</dbReference>
<feature type="compositionally biased region" description="Basic residues" evidence="1">
    <location>
        <begin position="82"/>
        <end position="91"/>
    </location>
</feature>
<sequence length="98" mass="11976">MSRTDKTRPWWVQMADAPMVACRPVHDHRFGPCTLPDEIDRYTTAGRPGGCYWGITMSYWFRRRESHGYREASLYCREQRRRDRHRARRDLRRQFPED</sequence>
<name>A0ABQ3XI03_9ACTN</name>
<evidence type="ECO:0000313" key="3">
    <source>
        <dbReference type="Proteomes" id="UP000612282"/>
    </source>
</evidence>
<keyword evidence="3" id="KW-1185">Reference proteome</keyword>
<protein>
    <submittedName>
        <fullName evidence="2">Uncharacterized protein</fullName>
    </submittedName>
</protein>
<reference evidence="2 3" key="1">
    <citation type="submission" date="2021-01" db="EMBL/GenBank/DDBJ databases">
        <title>Whole genome shotgun sequence of Actinoplanes couchii NBRC 106145.</title>
        <authorList>
            <person name="Komaki H."/>
            <person name="Tamura T."/>
        </authorList>
    </citation>
    <scope>NUCLEOTIDE SEQUENCE [LARGE SCALE GENOMIC DNA]</scope>
    <source>
        <strain evidence="2 3">NBRC 106145</strain>
    </source>
</reference>
<dbReference type="RefSeq" id="WP_203801571.1">
    <property type="nucleotide sequence ID" value="NZ_BAAAQE010000019.1"/>
</dbReference>
<accession>A0ABQ3XI03</accession>
<organism evidence="2 3">
    <name type="scientific">Actinoplanes couchii</name>
    <dbReference type="NCBI Taxonomy" id="403638"/>
    <lineage>
        <taxon>Bacteria</taxon>
        <taxon>Bacillati</taxon>
        <taxon>Actinomycetota</taxon>
        <taxon>Actinomycetes</taxon>
        <taxon>Micromonosporales</taxon>
        <taxon>Micromonosporaceae</taxon>
        <taxon>Actinoplanes</taxon>
    </lineage>
</organism>
<feature type="region of interest" description="Disordered" evidence="1">
    <location>
        <begin position="79"/>
        <end position="98"/>
    </location>
</feature>
<evidence type="ECO:0000256" key="1">
    <source>
        <dbReference type="SAM" id="MobiDB-lite"/>
    </source>
</evidence>
<evidence type="ECO:0000313" key="2">
    <source>
        <dbReference type="EMBL" id="GID58050.1"/>
    </source>
</evidence>
<dbReference type="EMBL" id="BOMG01000080">
    <property type="protein sequence ID" value="GID58050.1"/>
    <property type="molecule type" value="Genomic_DNA"/>
</dbReference>
<proteinExistence type="predicted"/>